<evidence type="ECO:0000313" key="2">
    <source>
        <dbReference type="Proteomes" id="UP001054837"/>
    </source>
</evidence>
<evidence type="ECO:0000313" key="1">
    <source>
        <dbReference type="EMBL" id="GIY05935.1"/>
    </source>
</evidence>
<protein>
    <submittedName>
        <fullName evidence="1">Uncharacterized protein</fullName>
    </submittedName>
</protein>
<organism evidence="1 2">
    <name type="scientific">Caerostris darwini</name>
    <dbReference type="NCBI Taxonomy" id="1538125"/>
    <lineage>
        <taxon>Eukaryota</taxon>
        <taxon>Metazoa</taxon>
        <taxon>Ecdysozoa</taxon>
        <taxon>Arthropoda</taxon>
        <taxon>Chelicerata</taxon>
        <taxon>Arachnida</taxon>
        <taxon>Araneae</taxon>
        <taxon>Araneomorphae</taxon>
        <taxon>Entelegynae</taxon>
        <taxon>Araneoidea</taxon>
        <taxon>Araneidae</taxon>
        <taxon>Caerostris</taxon>
    </lineage>
</organism>
<keyword evidence="2" id="KW-1185">Reference proteome</keyword>
<dbReference type="Proteomes" id="UP001054837">
    <property type="component" value="Unassembled WGS sequence"/>
</dbReference>
<sequence length="111" mass="12689">MYIKAYNLVHFDLRVFHCTNIGVIHNSNNAIPRIRASSSTPDCWKDPISRSSGVVCRFSVCLLERISTWSQNNVMRVMGPFVSKDSSLHRIPVYSETNLSRKMEFVLLLAN</sequence>
<comment type="caution">
    <text evidence="1">The sequence shown here is derived from an EMBL/GenBank/DDBJ whole genome shotgun (WGS) entry which is preliminary data.</text>
</comment>
<dbReference type="EMBL" id="BPLQ01004153">
    <property type="protein sequence ID" value="GIY05935.1"/>
    <property type="molecule type" value="Genomic_DNA"/>
</dbReference>
<dbReference type="AlphaFoldDB" id="A0AAV4QA01"/>
<gene>
    <name evidence="1" type="ORF">CDAR_576261</name>
</gene>
<name>A0AAV4QA01_9ARAC</name>
<reference evidence="1 2" key="1">
    <citation type="submission" date="2021-06" db="EMBL/GenBank/DDBJ databases">
        <title>Caerostris darwini draft genome.</title>
        <authorList>
            <person name="Kono N."/>
            <person name="Arakawa K."/>
        </authorList>
    </citation>
    <scope>NUCLEOTIDE SEQUENCE [LARGE SCALE GENOMIC DNA]</scope>
</reference>
<accession>A0AAV4QA01</accession>
<proteinExistence type="predicted"/>